<dbReference type="Pfam" id="PF01850">
    <property type="entry name" value="PIN"/>
    <property type="match status" value="1"/>
</dbReference>
<name>A0A4R9IJ79_9LEPT</name>
<dbReference type="Gene3D" id="3.40.50.1010">
    <property type="entry name" value="5'-nuclease"/>
    <property type="match status" value="1"/>
</dbReference>
<dbReference type="OrthoDB" id="329318at2"/>
<dbReference type="InterPro" id="IPR029060">
    <property type="entry name" value="PIN-like_dom_sf"/>
</dbReference>
<dbReference type="SUPFAM" id="SSF88723">
    <property type="entry name" value="PIN domain-like"/>
    <property type="match status" value="1"/>
</dbReference>
<sequence length="148" mass="17422">MALYIDSSFLLNIIYSEINSDKYLEIFNSHEKKFSSILLEIETYRSINLFYNLNRKLLNKAWLNEYEGTLNEFLAQISLKNVDFDVQSEIKKNKNILELKSLDATHLATAIHFRRMISESLIICTLDDKFRTVSKKFEFNILPKSITK</sequence>
<proteinExistence type="predicted"/>
<comment type="caution">
    <text evidence="2">The sequence shown here is derived from an EMBL/GenBank/DDBJ whole genome shotgun (WGS) entry which is preliminary data.</text>
</comment>
<dbReference type="Proteomes" id="UP000298009">
    <property type="component" value="Unassembled WGS sequence"/>
</dbReference>
<organism evidence="2 3">
    <name type="scientific">Leptospira noumeaensis</name>
    <dbReference type="NCBI Taxonomy" id="2484964"/>
    <lineage>
        <taxon>Bacteria</taxon>
        <taxon>Pseudomonadati</taxon>
        <taxon>Spirochaetota</taxon>
        <taxon>Spirochaetia</taxon>
        <taxon>Leptospirales</taxon>
        <taxon>Leptospiraceae</taxon>
        <taxon>Leptospira</taxon>
    </lineage>
</organism>
<evidence type="ECO:0000313" key="3">
    <source>
        <dbReference type="Proteomes" id="UP000298009"/>
    </source>
</evidence>
<dbReference type="AlphaFoldDB" id="A0A4R9IJ79"/>
<dbReference type="InterPro" id="IPR002716">
    <property type="entry name" value="PIN_dom"/>
</dbReference>
<evidence type="ECO:0000313" key="2">
    <source>
        <dbReference type="EMBL" id="TGK89244.1"/>
    </source>
</evidence>
<keyword evidence="3" id="KW-1185">Reference proteome</keyword>
<feature type="domain" description="PIN" evidence="1">
    <location>
        <begin position="4"/>
        <end position="135"/>
    </location>
</feature>
<accession>A0A4R9IJ79</accession>
<gene>
    <name evidence="2" type="ORF">EHQ24_00120</name>
</gene>
<protein>
    <submittedName>
        <fullName evidence="2">PIN domain-containing protein</fullName>
    </submittedName>
</protein>
<reference evidence="2" key="1">
    <citation type="journal article" date="2019" name="PLoS Negl. Trop. Dis.">
        <title>Revisiting the worldwide diversity of Leptospira species in the environment.</title>
        <authorList>
            <person name="Vincent A.T."/>
            <person name="Schiettekatte O."/>
            <person name="Bourhy P."/>
            <person name="Veyrier F.J."/>
            <person name="Picardeau M."/>
        </authorList>
    </citation>
    <scope>NUCLEOTIDE SEQUENCE [LARGE SCALE GENOMIC DNA]</scope>
    <source>
        <strain evidence="2">201800287</strain>
    </source>
</reference>
<dbReference type="RefSeq" id="WP_100745206.1">
    <property type="nucleotide sequence ID" value="NZ_RQFK01000006.1"/>
</dbReference>
<evidence type="ECO:0000259" key="1">
    <source>
        <dbReference type="Pfam" id="PF01850"/>
    </source>
</evidence>
<dbReference type="EMBL" id="RQFK01000006">
    <property type="protein sequence ID" value="TGK89244.1"/>
    <property type="molecule type" value="Genomic_DNA"/>
</dbReference>